<protein>
    <recommendedName>
        <fullName evidence="4">DUF4345 domain-containing protein</fullName>
    </recommendedName>
</protein>
<dbReference type="RefSeq" id="WP_310281023.1">
    <property type="nucleotide sequence ID" value="NZ_JAVDWQ010000006.1"/>
</dbReference>
<gene>
    <name evidence="2" type="ORF">J2W48_002136</name>
</gene>
<sequence length="133" mass="14692">MKKIINVLVVISSITVLLLGIKNMFFPSETTELYGIDLKGVLIHNTFRGAISGTLVGIGLMLLMGLFTKNKTWYHSTILLTSVVLFGRIYSIIIDGWSDAIMPPLVVEIFIIVVLYFAAKQNSNPSSNSNDNQ</sequence>
<keyword evidence="1" id="KW-1133">Transmembrane helix</keyword>
<feature type="transmembrane region" description="Helical" evidence="1">
    <location>
        <begin position="7"/>
        <end position="26"/>
    </location>
</feature>
<reference evidence="2 3" key="1">
    <citation type="submission" date="2023-07" db="EMBL/GenBank/DDBJ databases">
        <title>Sorghum-associated microbial communities from plants grown in Nebraska, USA.</title>
        <authorList>
            <person name="Schachtman D."/>
        </authorList>
    </citation>
    <scope>NUCLEOTIDE SEQUENCE [LARGE SCALE GENOMIC DNA]</scope>
    <source>
        <strain evidence="2 3">4129</strain>
    </source>
</reference>
<comment type="caution">
    <text evidence="2">The sequence shown here is derived from an EMBL/GenBank/DDBJ whole genome shotgun (WGS) entry which is preliminary data.</text>
</comment>
<feature type="transmembrane region" description="Helical" evidence="1">
    <location>
        <begin position="46"/>
        <end position="66"/>
    </location>
</feature>
<keyword evidence="1" id="KW-0812">Transmembrane</keyword>
<evidence type="ECO:0000256" key="1">
    <source>
        <dbReference type="SAM" id="Phobius"/>
    </source>
</evidence>
<dbReference type="InterPro" id="IPR025597">
    <property type="entry name" value="DUF4345"/>
</dbReference>
<evidence type="ECO:0000313" key="2">
    <source>
        <dbReference type="EMBL" id="MDR7210196.1"/>
    </source>
</evidence>
<name>A0ABU1Y9P4_9FLAO</name>
<organism evidence="2 3">
    <name type="scientific">Flavobacterium piscis</name>
    <dbReference type="NCBI Taxonomy" id="1114874"/>
    <lineage>
        <taxon>Bacteria</taxon>
        <taxon>Pseudomonadati</taxon>
        <taxon>Bacteroidota</taxon>
        <taxon>Flavobacteriia</taxon>
        <taxon>Flavobacteriales</taxon>
        <taxon>Flavobacteriaceae</taxon>
        <taxon>Flavobacterium</taxon>
    </lineage>
</organism>
<accession>A0ABU1Y9P4</accession>
<feature type="transmembrane region" description="Helical" evidence="1">
    <location>
        <begin position="100"/>
        <end position="119"/>
    </location>
</feature>
<evidence type="ECO:0008006" key="4">
    <source>
        <dbReference type="Google" id="ProtNLM"/>
    </source>
</evidence>
<feature type="transmembrane region" description="Helical" evidence="1">
    <location>
        <begin position="73"/>
        <end position="94"/>
    </location>
</feature>
<proteinExistence type="predicted"/>
<keyword evidence="1" id="KW-0472">Membrane</keyword>
<dbReference type="EMBL" id="JAVDWQ010000006">
    <property type="protein sequence ID" value="MDR7210196.1"/>
    <property type="molecule type" value="Genomic_DNA"/>
</dbReference>
<dbReference type="Pfam" id="PF14248">
    <property type="entry name" value="DUF4345"/>
    <property type="match status" value="1"/>
</dbReference>
<evidence type="ECO:0000313" key="3">
    <source>
        <dbReference type="Proteomes" id="UP001269081"/>
    </source>
</evidence>
<keyword evidence="3" id="KW-1185">Reference proteome</keyword>
<dbReference type="Proteomes" id="UP001269081">
    <property type="component" value="Unassembled WGS sequence"/>
</dbReference>